<feature type="domain" description="YagK/YfjJ C-terminal" evidence="2">
    <location>
        <begin position="175"/>
        <end position="336"/>
    </location>
</feature>
<protein>
    <submittedName>
        <fullName evidence="3">Inovirus-type Gp2 protein</fullName>
    </submittedName>
</protein>
<accession>A0ABX2R190</accession>
<dbReference type="Pfam" id="PF11726">
    <property type="entry name" value="YagK_YfjJ_C"/>
    <property type="match status" value="1"/>
</dbReference>
<dbReference type="Proteomes" id="UP000572863">
    <property type="component" value="Unassembled WGS sequence"/>
</dbReference>
<evidence type="ECO:0000259" key="2">
    <source>
        <dbReference type="Pfam" id="PF11726"/>
    </source>
</evidence>
<gene>
    <name evidence="3" type="ORF">HX871_25735</name>
</gene>
<evidence type="ECO:0000313" key="3">
    <source>
        <dbReference type="EMBL" id="NWD97840.1"/>
    </source>
</evidence>
<organism evidence="3 4">
    <name type="scientific">Pseudomonas reactans</name>
    <dbReference type="NCBI Taxonomy" id="117680"/>
    <lineage>
        <taxon>Bacteria</taxon>
        <taxon>Pseudomonadati</taxon>
        <taxon>Pseudomonadota</taxon>
        <taxon>Gammaproteobacteria</taxon>
        <taxon>Pseudomonadales</taxon>
        <taxon>Pseudomonadaceae</taxon>
        <taxon>Pseudomonas</taxon>
    </lineage>
</organism>
<reference evidence="3 4" key="1">
    <citation type="submission" date="2020-04" db="EMBL/GenBank/DDBJ databases">
        <title>Molecular characterization of pseudomonads from Agaricus bisporus reveal novel blotch 2 pathogens in Western Europe.</title>
        <authorList>
            <person name="Taparia T."/>
            <person name="Krijger M."/>
            <person name="Haynes E."/>
            <person name="Elpinstone J.G."/>
            <person name="Noble R."/>
            <person name="Van Der Wolf J."/>
        </authorList>
    </citation>
    <scope>NUCLEOTIDE SEQUENCE [LARGE SCALE GENOMIC DNA]</scope>
    <source>
        <strain evidence="3 4">P7774</strain>
    </source>
</reference>
<dbReference type="InterPro" id="IPR057271">
    <property type="entry name" value="YagK_YfjJ_C"/>
</dbReference>
<name>A0ABX2R190_9PSED</name>
<sequence length="361" mass="41582">MRFDEELEFYFEHDSYMYADISGETVEQYTDQALLASDIRSIVNVMLRLKAFEKGLFLPRTTTMSKQKKVRVLEQDCLSLLKVDFGMIKEVYPCHEFNPLLRVFMKYFVGVELKTDVYKVELLQSDELSLLHDLIEKVKQEIRGVGFQTNLKGFGRSANKNYKSLVGYIESLFVRYARMLVIRVDFTYRSQYCVPRGETAITHAEARRHREALMKYLRSPKSPGVVGYAWKLEYGLDKSYHYHCLLFLNGTDHREDIVIAKLLGEYWVETVTEGKGIYYNCNKNKAAFEKKGILGVGMISHHQAGLRAGLNLVAAYLTKPDYFIRMIAPDGGRCFGKGGRVSPKETKRGRPRKQPEALPSE</sequence>
<keyword evidence="4" id="KW-1185">Reference proteome</keyword>
<proteinExistence type="predicted"/>
<feature type="region of interest" description="Disordered" evidence="1">
    <location>
        <begin position="337"/>
        <end position="361"/>
    </location>
</feature>
<dbReference type="RefSeq" id="WP_177053179.1">
    <property type="nucleotide sequence ID" value="NZ_JACAQM010000022.1"/>
</dbReference>
<dbReference type="EMBL" id="JACARY010000063">
    <property type="protein sequence ID" value="NWD97840.1"/>
    <property type="molecule type" value="Genomic_DNA"/>
</dbReference>
<evidence type="ECO:0000313" key="4">
    <source>
        <dbReference type="Proteomes" id="UP000572863"/>
    </source>
</evidence>
<comment type="caution">
    <text evidence="3">The sequence shown here is derived from an EMBL/GenBank/DDBJ whole genome shotgun (WGS) entry which is preliminary data.</text>
</comment>
<evidence type="ECO:0000256" key="1">
    <source>
        <dbReference type="SAM" id="MobiDB-lite"/>
    </source>
</evidence>